<dbReference type="GO" id="GO:0005366">
    <property type="term" value="F:myo-inositol:proton symporter activity"/>
    <property type="evidence" value="ECO:0007669"/>
    <property type="project" value="TreeGrafter"/>
</dbReference>
<dbReference type="AlphaFoldDB" id="A0A0C1E1Z6"/>
<dbReference type="PANTHER" id="PTHR48020">
    <property type="entry name" value="PROTON MYO-INOSITOL COTRANSPORTER"/>
    <property type="match status" value="1"/>
</dbReference>
<protein>
    <submittedName>
        <fullName evidence="8">MFS transporter</fullName>
    </submittedName>
</protein>
<organism evidence="8 9">
    <name type="scientific">Aspergillus ustus</name>
    <dbReference type="NCBI Taxonomy" id="40382"/>
    <lineage>
        <taxon>Eukaryota</taxon>
        <taxon>Fungi</taxon>
        <taxon>Dikarya</taxon>
        <taxon>Ascomycota</taxon>
        <taxon>Pezizomycotina</taxon>
        <taxon>Eurotiomycetes</taxon>
        <taxon>Eurotiomycetidae</taxon>
        <taxon>Eurotiales</taxon>
        <taxon>Aspergillaceae</taxon>
        <taxon>Aspergillus</taxon>
        <taxon>Aspergillus subgen. Nidulantes</taxon>
    </lineage>
</organism>
<dbReference type="EMBL" id="JOMC01000088">
    <property type="protein sequence ID" value="KIA75577.1"/>
    <property type="molecule type" value="Genomic_DNA"/>
</dbReference>
<dbReference type="InterPro" id="IPR036291">
    <property type="entry name" value="NAD(P)-bd_dom_sf"/>
</dbReference>
<feature type="transmembrane region" description="Helical" evidence="6">
    <location>
        <begin position="199"/>
        <end position="219"/>
    </location>
</feature>
<evidence type="ECO:0000313" key="9">
    <source>
        <dbReference type="Proteomes" id="UP000053475"/>
    </source>
</evidence>
<evidence type="ECO:0000256" key="2">
    <source>
        <dbReference type="ARBA" id="ARBA00022448"/>
    </source>
</evidence>
<evidence type="ECO:0000256" key="4">
    <source>
        <dbReference type="ARBA" id="ARBA00022989"/>
    </source>
</evidence>
<keyword evidence="9" id="KW-1185">Reference proteome</keyword>
<dbReference type="InterPro" id="IPR013149">
    <property type="entry name" value="ADH-like_C"/>
</dbReference>
<comment type="caution">
    <text evidence="8">The sequence shown here is derived from an EMBL/GenBank/DDBJ whole genome shotgun (WGS) entry which is preliminary data.</text>
</comment>
<evidence type="ECO:0000259" key="7">
    <source>
        <dbReference type="Pfam" id="PF00107"/>
    </source>
</evidence>
<comment type="subcellular location">
    <subcellularLocation>
        <location evidence="1">Membrane</location>
    </subcellularLocation>
</comment>
<dbReference type="Gene3D" id="1.20.1250.20">
    <property type="entry name" value="MFS general substrate transporter like domains"/>
    <property type="match status" value="1"/>
</dbReference>
<evidence type="ECO:0000256" key="6">
    <source>
        <dbReference type="SAM" id="Phobius"/>
    </source>
</evidence>
<feature type="transmembrane region" description="Helical" evidence="6">
    <location>
        <begin position="157"/>
        <end position="179"/>
    </location>
</feature>
<sequence length="354" mass="38984">MVVPLYIAEIAPTPSRGRLIGLNNMSITGHLVRTRRRIRARSLGVEIHGRSRSCPLDYPRLSAPLPSRVAATARIPLRKSLKQKLSSVVSTRAQQRTKSAKKVALIAAACDEAKELNQDASTWSKIKLLHMNPAYFCALVTACGLSVIAQMSGFNTLMYYSATLFALIGFDDPVAVGLVAGTNFGMTWVNTMAVHPIGWYLWALCVVCGVGYILIHLLYPEGSWLTLEEIREPLVQATTKPNNGFDVVVEATGNLNILNDSINYVRRGGKLLVYGVYADQDRVTWSPAQTFTNEITILSSFSQVHKFPTAIDYLESGQVTVDGIVNKTFRIEEWTECLDAVCNKTAIKAAIVFD</sequence>
<dbReference type="SUPFAM" id="SSF51735">
    <property type="entry name" value="NAD(P)-binding Rossmann-fold domains"/>
    <property type="match status" value="1"/>
</dbReference>
<dbReference type="GO" id="GO:1904679">
    <property type="term" value="P:myo-inositol import across plasma membrane"/>
    <property type="evidence" value="ECO:0007669"/>
    <property type="project" value="TreeGrafter"/>
</dbReference>
<gene>
    <name evidence="8" type="ORF">HK57_00680</name>
</gene>
<evidence type="ECO:0000256" key="3">
    <source>
        <dbReference type="ARBA" id="ARBA00022692"/>
    </source>
</evidence>
<reference evidence="8 9" key="1">
    <citation type="submission" date="2014-11" db="EMBL/GenBank/DDBJ databases">
        <title>Genomics derived discovery of secondary metabolites biosynthetic gene clusters in Aspergillus ustus.</title>
        <authorList>
            <person name="Pi B."/>
            <person name="Dai F."/>
            <person name="Song X."/>
            <person name="Zhu C."/>
            <person name="Li H."/>
            <person name="Yu D."/>
        </authorList>
    </citation>
    <scope>NUCLEOTIDE SEQUENCE [LARGE SCALE GENOMIC DNA]</scope>
    <source>
        <strain evidence="8 9">3.3904</strain>
    </source>
</reference>
<keyword evidence="3 6" id="KW-0812">Transmembrane</keyword>
<accession>A0A0C1E1Z6</accession>
<proteinExistence type="predicted"/>
<keyword evidence="5 6" id="KW-0472">Membrane</keyword>
<name>A0A0C1E1Z6_ASPUT</name>
<evidence type="ECO:0000256" key="5">
    <source>
        <dbReference type="ARBA" id="ARBA00023136"/>
    </source>
</evidence>
<keyword evidence="2" id="KW-0813">Transport</keyword>
<keyword evidence="4 6" id="KW-1133">Transmembrane helix</keyword>
<dbReference type="Pfam" id="PF00107">
    <property type="entry name" value="ADH_zinc_N"/>
    <property type="match status" value="1"/>
</dbReference>
<dbReference type="InterPro" id="IPR050814">
    <property type="entry name" value="Myo-inositol_Transporter"/>
</dbReference>
<dbReference type="Proteomes" id="UP000053475">
    <property type="component" value="Unassembled WGS sequence"/>
</dbReference>
<dbReference type="Gene3D" id="3.90.180.10">
    <property type="entry name" value="Medium-chain alcohol dehydrogenases, catalytic domain"/>
    <property type="match status" value="1"/>
</dbReference>
<dbReference type="GO" id="GO:0016020">
    <property type="term" value="C:membrane"/>
    <property type="evidence" value="ECO:0007669"/>
    <property type="project" value="UniProtKB-SubCell"/>
</dbReference>
<dbReference type="InterPro" id="IPR036259">
    <property type="entry name" value="MFS_trans_sf"/>
</dbReference>
<dbReference type="PANTHER" id="PTHR48020:SF22">
    <property type="entry name" value="MAJOR FACILITATOR SUPERFAMILY (MFS) PROFILE DOMAIN-CONTAINING PROTEIN-RELATED"/>
    <property type="match status" value="1"/>
</dbReference>
<evidence type="ECO:0000313" key="8">
    <source>
        <dbReference type="EMBL" id="KIA75577.1"/>
    </source>
</evidence>
<feature type="domain" description="Alcohol dehydrogenase-like C-terminal" evidence="7">
    <location>
        <begin position="238"/>
        <end position="315"/>
    </location>
</feature>
<dbReference type="Pfam" id="PF00083">
    <property type="entry name" value="Sugar_tr"/>
    <property type="match status" value="1"/>
</dbReference>
<feature type="transmembrane region" description="Helical" evidence="6">
    <location>
        <begin position="133"/>
        <end position="151"/>
    </location>
</feature>
<evidence type="ECO:0000256" key="1">
    <source>
        <dbReference type="ARBA" id="ARBA00004370"/>
    </source>
</evidence>
<dbReference type="InterPro" id="IPR005828">
    <property type="entry name" value="MFS_sugar_transport-like"/>
</dbReference>
<dbReference type="Gene3D" id="3.40.50.720">
    <property type="entry name" value="NAD(P)-binding Rossmann-like Domain"/>
    <property type="match status" value="1"/>
</dbReference>